<name>A0A5K8A6S7_9BACT</name>
<dbReference type="InterPro" id="IPR013325">
    <property type="entry name" value="RNA_pol_sigma_r2"/>
</dbReference>
<dbReference type="Gene3D" id="1.10.1740.10">
    <property type="match status" value="1"/>
</dbReference>
<dbReference type="EMBL" id="AP021879">
    <property type="protein sequence ID" value="BBO88179.1"/>
    <property type="molecule type" value="Genomic_DNA"/>
</dbReference>
<evidence type="ECO:0000313" key="1">
    <source>
        <dbReference type="EMBL" id="BBO88179.1"/>
    </source>
</evidence>
<dbReference type="AlphaFoldDB" id="A0A5K8A6S7"/>
<evidence type="ECO:0000313" key="2">
    <source>
        <dbReference type="Proteomes" id="UP000422108"/>
    </source>
</evidence>
<keyword evidence="2" id="KW-1185">Reference proteome</keyword>
<sequence>MEKFLKQIEPIIKSKIRKYRPYIKNYEWEDLMQEGYLAALKAANRWKIDTDKAGLIAWTWIHIDSKFKELSMKSNGREVYFEELNFEITQEDVHLVWGQSQNSPEQDEAREKIVELLIKSIPKFECFLERALDENLTGTAVAKKLGLTKQRISQLKNEVVRTIKEKTETDVRWNQSTHG</sequence>
<organism evidence="1 2">
    <name type="scientific">Desulfosarcina ovata subsp. ovata</name>
    <dbReference type="NCBI Taxonomy" id="2752305"/>
    <lineage>
        <taxon>Bacteria</taxon>
        <taxon>Pseudomonadati</taxon>
        <taxon>Thermodesulfobacteriota</taxon>
        <taxon>Desulfobacteria</taxon>
        <taxon>Desulfobacterales</taxon>
        <taxon>Desulfosarcinaceae</taxon>
        <taxon>Desulfosarcina</taxon>
    </lineage>
</organism>
<protein>
    <submittedName>
        <fullName evidence="1">Uncharacterized protein</fullName>
    </submittedName>
</protein>
<dbReference type="PRINTS" id="PR00046">
    <property type="entry name" value="SIGMA70FCT"/>
</dbReference>
<reference evidence="1 2" key="1">
    <citation type="submission" date="2019-11" db="EMBL/GenBank/DDBJ databases">
        <title>Comparative genomics of hydrocarbon-degrading Desulfosarcina strains.</title>
        <authorList>
            <person name="Watanabe M."/>
            <person name="Kojima H."/>
            <person name="Fukui M."/>
        </authorList>
    </citation>
    <scope>NUCLEOTIDE SEQUENCE [LARGE SCALE GENOMIC DNA]</scope>
    <source>
        <strain evidence="2">oXyS1</strain>
    </source>
</reference>
<dbReference type="GO" id="GO:0003700">
    <property type="term" value="F:DNA-binding transcription factor activity"/>
    <property type="evidence" value="ECO:0007669"/>
    <property type="project" value="InterPro"/>
</dbReference>
<accession>A0A5K8A6S7</accession>
<dbReference type="Proteomes" id="UP000422108">
    <property type="component" value="Chromosome"/>
</dbReference>
<dbReference type="GO" id="GO:0006352">
    <property type="term" value="P:DNA-templated transcription initiation"/>
    <property type="evidence" value="ECO:0007669"/>
    <property type="project" value="InterPro"/>
</dbReference>
<dbReference type="InterPro" id="IPR000943">
    <property type="entry name" value="RNA_pol_sigma70"/>
</dbReference>
<proteinExistence type="predicted"/>
<dbReference type="SUPFAM" id="SSF88946">
    <property type="entry name" value="Sigma2 domain of RNA polymerase sigma factors"/>
    <property type="match status" value="1"/>
</dbReference>
<gene>
    <name evidence="1" type="ORF">DSCOOX_13590</name>
</gene>